<evidence type="ECO:0000313" key="3">
    <source>
        <dbReference type="EMBL" id="SES48950.1"/>
    </source>
</evidence>
<dbReference type="RefSeq" id="WP_091762779.1">
    <property type="nucleotide sequence ID" value="NZ_FOHB01000011.1"/>
</dbReference>
<feature type="signal peptide" evidence="2">
    <location>
        <begin position="1"/>
        <end position="24"/>
    </location>
</feature>
<dbReference type="AlphaFoldDB" id="A0A1H9XS21"/>
<dbReference type="Proteomes" id="UP000199019">
    <property type="component" value="Unassembled WGS sequence"/>
</dbReference>
<feature type="chain" id="PRO_5039098909" description="Secreted protein" evidence="2">
    <location>
        <begin position="25"/>
        <end position="350"/>
    </location>
</feature>
<evidence type="ECO:0000256" key="2">
    <source>
        <dbReference type="SAM" id="SignalP"/>
    </source>
</evidence>
<accession>A0A1H9XS21</accession>
<keyword evidence="4" id="KW-1185">Reference proteome</keyword>
<gene>
    <name evidence="3" type="ORF">SAMN05216199_0253</name>
</gene>
<dbReference type="EMBL" id="FOHB01000011">
    <property type="protein sequence ID" value="SES48950.1"/>
    <property type="molecule type" value="Genomic_DNA"/>
</dbReference>
<feature type="region of interest" description="Disordered" evidence="1">
    <location>
        <begin position="33"/>
        <end position="72"/>
    </location>
</feature>
<protein>
    <recommendedName>
        <fullName evidence="5">Secreted protein</fullName>
    </recommendedName>
</protein>
<dbReference type="STRING" id="587636.SAMN05216199_0253"/>
<evidence type="ECO:0000313" key="4">
    <source>
        <dbReference type="Proteomes" id="UP000199019"/>
    </source>
</evidence>
<sequence>MKPVTTIGLFAVALSAVFTGGAAAGKAVGPIGEPVSDHSGGPGASHGGSDHAASGGTGHAQPGATSPSDRLPGGLMVSAAGYTLQLDADRVTASPTARLSFTVLRPDGSPLRDYTPAHGKDLHLIVVRRDLSGYQHLHPVRDRAGRWTSPVNLAVPGTYRVFADFVPAAGDPVTLGADLAVPGDYQPSALPPVTDTATVGDYTVQLSGRLTPGQESPVVLAVLQGGRPVKDLEPYLGAYGHLVALRAGDLAYLHVHPGGHPGNGATMPGPRVDFTAAVPSGGAYRLYFDFKHEGVVRTAEFTVRADAAGESATAGGTDRPGATRTPSTGVSPAPSSPSAATGHDAAPHTH</sequence>
<evidence type="ECO:0008006" key="5">
    <source>
        <dbReference type="Google" id="ProtNLM"/>
    </source>
</evidence>
<proteinExistence type="predicted"/>
<dbReference type="OrthoDB" id="128043at2"/>
<evidence type="ECO:0000256" key="1">
    <source>
        <dbReference type="SAM" id="MobiDB-lite"/>
    </source>
</evidence>
<organism evidence="3 4">
    <name type="scientific">Pedococcus cremeus</name>
    <dbReference type="NCBI Taxonomy" id="587636"/>
    <lineage>
        <taxon>Bacteria</taxon>
        <taxon>Bacillati</taxon>
        <taxon>Actinomycetota</taxon>
        <taxon>Actinomycetes</taxon>
        <taxon>Micrococcales</taxon>
        <taxon>Intrasporangiaceae</taxon>
        <taxon>Pedococcus</taxon>
    </lineage>
</organism>
<keyword evidence="2" id="KW-0732">Signal</keyword>
<name>A0A1H9XS21_9MICO</name>
<feature type="region of interest" description="Disordered" evidence="1">
    <location>
        <begin position="309"/>
        <end position="350"/>
    </location>
</feature>
<feature type="compositionally biased region" description="Low complexity" evidence="1">
    <location>
        <begin position="331"/>
        <end position="340"/>
    </location>
</feature>
<reference evidence="4" key="1">
    <citation type="submission" date="2016-10" db="EMBL/GenBank/DDBJ databases">
        <authorList>
            <person name="Varghese N."/>
            <person name="Submissions S."/>
        </authorList>
    </citation>
    <scope>NUCLEOTIDE SEQUENCE [LARGE SCALE GENOMIC DNA]</scope>
    <source>
        <strain evidence="4">CGMCC 1.6963</strain>
    </source>
</reference>